<dbReference type="EMBL" id="JXXK01000039">
    <property type="protein sequence ID" value="KJF38527.1"/>
    <property type="molecule type" value="Genomic_DNA"/>
</dbReference>
<gene>
    <name evidence="1" type="ORF">TQ39_17550</name>
</gene>
<proteinExistence type="predicted"/>
<keyword evidence="2" id="KW-1185">Reference proteome</keyword>
<accession>A0A0D8IV22</accession>
<sequence>MSVCGIEYPVAYTVEAQNTIAKRFDGIENIEKAFDNSDIAKMVDNVAFIASALMSGAEHRERVRCAMFSIECDAKTAPTYEMLCAVMSPSDIKTAMEVIMAAIKEGNRVTVEVQPEKSKNAKATQSK</sequence>
<protein>
    <submittedName>
        <fullName evidence="1">Uncharacterized protein</fullName>
    </submittedName>
</protein>
<evidence type="ECO:0000313" key="1">
    <source>
        <dbReference type="EMBL" id="KJF38527.1"/>
    </source>
</evidence>
<comment type="caution">
    <text evidence="1">The sequence shown here is derived from an EMBL/GenBank/DDBJ whole genome shotgun (WGS) entry which is preliminary data.</text>
</comment>
<reference evidence="1" key="1">
    <citation type="submission" date="2015-02" db="EMBL/GenBank/DDBJ databases">
        <title>A novel member of the family Ruminococcaceae isolated from human feces.</title>
        <authorList>
            <person name="Shkoporov A.N."/>
            <person name="Chaplin A.V."/>
            <person name="Motuzova O.V."/>
            <person name="Kafarskaia L.I."/>
            <person name="Khokhlova E.V."/>
            <person name="Efimov B.A."/>
        </authorList>
    </citation>
    <scope>NUCLEOTIDE SEQUENCE [LARGE SCALE GENOMIC DNA]</scope>
    <source>
        <strain evidence="1">585-1</strain>
    </source>
</reference>
<organism evidence="1 2">
    <name type="scientific">Ruthenibacterium lactatiformans</name>
    <dbReference type="NCBI Taxonomy" id="1550024"/>
    <lineage>
        <taxon>Bacteria</taxon>
        <taxon>Bacillati</taxon>
        <taxon>Bacillota</taxon>
        <taxon>Clostridia</taxon>
        <taxon>Eubacteriales</taxon>
        <taxon>Oscillospiraceae</taxon>
        <taxon>Ruthenibacterium</taxon>
    </lineage>
</organism>
<dbReference type="AlphaFoldDB" id="A0A0D8IV22"/>
<dbReference type="Proteomes" id="UP000032483">
    <property type="component" value="Unassembled WGS sequence"/>
</dbReference>
<name>A0A0D8IV22_9FIRM</name>
<evidence type="ECO:0000313" key="2">
    <source>
        <dbReference type="Proteomes" id="UP000032483"/>
    </source>
</evidence>